<accession>A0A9D1R5V0</accession>
<comment type="caution">
    <text evidence="2">The sequence shown here is derived from an EMBL/GenBank/DDBJ whole genome shotgun (WGS) entry which is preliminary data.</text>
</comment>
<evidence type="ECO:0000259" key="1">
    <source>
        <dbReference type="SMART" id="SM00900"/>
    </source>
</evidence>
<feature type="domain" description="FMN-binding" evidence="1">
    <location>
        <begin position="32"/>
        <end position="123"/>
    </location>
</feature>
<proteinExistence type="predicted"/>
<dbReference type="GO" id="GO:0010181">
    <property type="term" value="F:FMN binding"/>
    <property type="evidence" value="ECO:0007669"/>
    <property type="project" value="InterPro"/>
</dbReference>
<organism evidence="2 3">
    <name type="scientific">Candidatus Acetatifactor stercoripullorum</name>
    <dbReference type="NCBI Taxonomy" id="2838414"/>
    <lineage>
        <taxon>Bacteria</taxon>
        <taxon>Bacillati</taxon>
        <taxon>Bacillota</taxon>
        <taxon>Clostridia</taxon>
        <taxon>Lachnospirales</taxon>
        <taxon>Lachnospiraceae</taxon>
        <taxon>Acetatifactor</taxon>
    </lineage>
</organism>
<name>A0A9D1R5V0_9FIRM</name>
<sequence length="136" mass="15049">MLLFALALGGCGSSDELKDGYYTAEMSEFSNGWKEYLVIQISHGNIVSAEFNAKNASGFIKAWDNSYMKNMLTIQGTYPNEYTREYTRQLLEEQMDFEVDAVTGASTSGGNFVRLVHAALEQAEKGDSATVIVESY</sequence>
<reference evidence="2" key="1">
    <citation type="journal article" date="2021" name="PeerJ">
        <title>Extensive microbial diversity within the chicken gut microbiome revealed by metagenomics and culture.</title>
        <authorList>
            <person name="Gilroy R."/>
            <person name="Ravi A."/>
            <person name="Getino M."/>
            <person name="Pursley I."/>
            <person name="Horton D.L."/>
            <person name="Alikhan N.F."/>
            <person name="Baker D."/>
            <person name="Gharbi K."/>
            <person name="Hall N."/>
            <person name="Watson M."/>
            <person name="Adriaenssens E.M."/>
            <person name="Foster-Nyarko E."/>
            <person name="Jarju S."/>
            <person name="Secka A."/>
            <person name="Antonio M."/>
            <person name="Oren A."/>
            <person name="Chaudhuri R.R."/>
            <person name="La Ragione R."/>
            <person name="Hildebrand F."/>
            <person name="Pallen M.J."/>
        </authorList>
    </citation>
    <scope>NUCLEOTIDE SEQUENCE</scope>
    <source>
        <strain evidence="2">CHK195-6426</strain>
    </source>
</reference>
<evidence type="ECO:0000313" key="2">
    <source>
        <dbReference type="EMBL" id="HIW80632.1"/>
    </source>
</evidence>
<dbReference type="InterPro" id="IPR007329">
    <property type="entry name" value="FMN-bd"/>
</dbReference>
<reference evidence="2" key="2">
    <citation type="submission" date="2021-04" db="EMBL/GenBank/DDBJ databases">
        <authorList>
            <person name="Gilroy R."/>
        </authorList>
    </citation>
    <scope>NUCLEOTIDE SEQUENCE</scope>
    <source>
        <strain evidence="2">CHK195-6426</strain>
    </source>
</reference>
<dbReference type="EMBL" id="DXGH01000020">
    <property type="protein sequence ID" value="HIW80632.1"/>
    <property type="molecule type" value="Genomic_DNA"/>
</dbReference>
<gene>
    <name evidence="2" type="ORF">H9742_03745</name>
</gene>
<dbReference type="AlphaFoldDB" id="A0A9D1R5V0"/>
<evidence type="ECO:0000313" key="3">
    <source>
        <dbReference type="Proteomes" id="UP000824265"/>
    </source>
</evidence>
<dbReference type="GO" id="GO:0016020">
    <property type="term" value="C:membrane"/>
    <property type="evidence" value="ECO:0007669"/>
    <property type="project" value="InterPro"/>
</dbReference>
<protein>
    <submittedName>
        <fullName evidence="2">FMN-binding protein</fullName>
    </submittedName>
</protein>
<dbReference type="SMART" id="SM00900">
    <property type="entry name" value="FMN_bind"/>
    <property type="match status" value="1"/>
</dbReference>
<dbReference type="Gene3D" id="3.90.1010.20">
    <property type="match status" value="1"/>
</dbReference>
<dbReference type="Proteomes" id="UP000824265">
    <property type="component" value="Unassembled WGS sequence"/>
</dbReference>